<accession>A0ABQ2F1G6</accession>
<name>A0ABQ2F1G6_9DEIO</name>
<organism evidence="1 2">
    <name type="scientific">Deinococcus malanensis</name>
    <dbReference type="NCBI Taxonomy" id="1706855"/>
    <lineage>
        <taxon>Bacteria</taxon>
        <taxon>Thermotogati</taxon>
        <taxon>Deinococcota</taxon>
        <taxon>Deinococci</taxon>
        <taxon>Deinococcales</taxon>
        <taxon>Deinococcaceae</taxon>
        <taxon>Deinococcus</taxon>
    </lineage>
</organism>
<gene>
    <name evidence="1" type="ORF">GCM10008955_35960</name>
</gene>
<evidence type="ECO:0000313" key="1">
    <source>
        <dbReference type="EMBL" id="GGK38929.1"/>
    </source>
</evidence>
<evidence type="ECO:0000313" key="2">
    <source>
        <dbReference type="Proteomes" id="UP000647587"/>
    </source>
</evidence>
<dbReference type="RefSeq" id="WP_189011251.1">
    <property type="nucleotide sequence ID" value="NZ_BMPP01000019.1"/>
</dbReference>
<sequence>MITIKRGSEHLNTPGSCVIVGDYKQYEFPHETRPNAWHLRYGQMVYTLTTCGYGPQWFVPARTAFSAHLTNSIGGQGAYADFPAAGEALQDAIAAAVAYVEACEASHFQLTVDGKPWFNQEFMTLSAAQAAADALARNMSSYEWIGVVRMVDGRQVYELSR</sequence>
<dbReference type="EMBL" id="BMPP01000019">
    <property type="protein sequence ID" value="GGK38929.1"/>
    <property type="molecule type" value="Genomic_DNA"/>
</dbReference>
<protein>
    <submittedName>
        <fullName evidence="1">Uncharacterized protein</fullName>
    </submittedName>
</protein>
<keyword evidence="2" id="KW-1185">Reference proteome</keyword>
<comment type="caution">
    <text evidence="1">The sequence shown here is derived from an EMBL/GenBank/DDBJ whole genome shotgun (WGS) entry which is preliminary data.</text>
</comment>
<dbReference type="Proteomes" id="UP000647587">
    <property type="component" value="Unassembled WGS sequence"/>
</dbReference>
<reference evidence="2" key="1">
    <citation type="journal article" date="2019" name="Int. J. Syst. Evol. Microbiol.">
        <title>The Global Catalogue of Microorganisms (GCM) 10K type strain sequencing project: providing services to taxonomists for standard genome sequencing and annotation.</title>
        <authorList>
            <consortium name="The Broad Institute Genomics Platform"/>
            <consortium name="The Broad Institute Genome Sequencing Center for Infectious Disease"/>
            <person name="Wu L."/>
            <person name="Ma J."/>
        </authorList>
    </citation>
    <scope>NUCLEOTIDE SEQUENCE [LARGE SCALE GENOMIC DNA]</scope>
    <source>
        <strain evidence="2">JCM 30331</strain>
    </source>
</reference>
<proteinExistence type="predicted"/>